<comment type="caution">
    <text evidence="1">The sequence shown here is derived from an EMBL/GenBank/DDBJ whole genome shotgun (WGS) entry which is preliminary data.</text>
</comment>
<evidence type="ECO:0000313" key="2">
    <source>
        <dbReference type="Proteomes" id="UP001056120"/>
    </source>
</evidence>
<name>A0ACB9BSL1_9ASTR</name>
<protein>
    <submittedName>
        <fullName evidence="1">Uncharacterized protein</fullName>
    </submittedName>
</protein>
<evidence type="ECO:0000313" key="1">
    <source>
        <dbReference type="EMBL" id="KAI3724979.1"/>
    </source>
</evidence>
<proteinExistence type="predicted"/>
<dbReference type="EMBL" id="CM042039">
    <property type="protein sequence ID" value="KAI3724979.1"/>
    <property type="molecule type" value="Genomic_DNA"/>
</dbReference>
<keyword evidence="2" id="KW-1185">Reference proteome</keyword>
<sequence>MAVLWLPANSASKRISGWISPEPSAASGGDEAEPPRLVVDVSEFNHARSLPLQNFMCYQISCWLQGWFQVVVVVPWWLPDFRERGVGKPEIQKIFVT</sequence>
<accession>A0ACB9BSL1</accession>
<dbReference type="Proteomes" id="UP001056120">
    <property type="component" value="Linkage Group LG22"/>
</dbReference>
<reference evidence="2" key="1">
    <citation type="journal article" date="2022" name="Mol. Ecol. Resour.">
        <title>The genomes of chicory, endive, great burdock and yacon provide insights into Asteraceae palaeo-polyploidization history and plant inulin production.</title>
        <authorList>
            <person name="Fan W."/>
            <person name="Wang S."/>
            <person name="Wang H."/>
            <person name="Wang A."/>
            <person name="Jiang F."/>
            <person name="Liu H."/>
            <person name="Zhao H."/>
            <person name="Xu D."/>
            <person name="Zhang Y."/>
        </authorList>
    </citation>
    <scope>NUCLEOTIDE SEQUENCE [LARGE SCALE GENOMIC DNA]</scope>
    <source>
        <strain evidence="2">cv. Yunnan</strain>
    </source>
</reference>
<gene>
    <name evidence="1" type="ORF">L1987_64748</name>
</gene>
<organism evidence="1 2">
    <name type="scientific">Smallanthus sonchifolius</name>
    <dbReference type="NCBI Taxonomy" id="185202"/>
    <lineage>
        <taxon>Eukaryota</taxon>
        <taxon>Viridiplantae</taxon>
        <taxon>Streptophyta</taxon>
        <taxon>Embryophyta</taxon>
        <taxon>Tracheophyta</taxon>
        <taxon>Spermatophyta</taxon>
        <taxon>Magnoliopsida</taxon>
        <taxon>eudicotyledons</taxon>
        <taxon>Gunneridae</taxon>
        <taxon>Pentapetalae</taxon>
        <taxon>asterids</taxon>
        <taxon>campanulids</taxon>
        <taxon>Asterales</taxon>
        <taxon>Asteraceae</taxon>
        <taxon>Asteroideae</taxon>
        <taxon>Heliantheae alliance</taxon>
        <taxon>Millerieae</taxon>
        <taxon>Smallanthus</taxon>
    </lineage>
</organism>
<reference evidence="1 2" key="2">
    <citation type="journal article" date="2022" name="Mol. Ecol. Resour.">
        <title>The genomes of chicory, endive, great burdock and yacon provide insights into Asteraceae paleo-polyploidization history and plant inulin production.</title>
        <authorList>
            <person name="Fan W."/>
            <person name="Wang S."/>
            <person name="Wang H."/>
            <person name="Wang A."/>
            <person name="Jiang F."/>
            <person name="Liu H."/>
            <person name="Zhao H."/>
            <person name="Xu D."/>
            <person name="Zhang Y."/>
        </authorList>
    </citation>
    <scope>NUCLEOTIDE SEQUENCE [LARGE SCALE GENOMIC DNA]</scope>
    <source>
        <strain evidence="2">cv. Yunnan</strain>
        <tissue evidence="1">Leaves</tissue>
    </source>
</reference>